<gene>
    <name evidence="4" type="ORF">ACFQND_26920</name>
</gene>
<protein>
    <submittedName>
        <fullName evidence="4">Flavin reductase family protein</fullName>
        <ecNumber evidence="4">1.-.-.-</ecNumber>
    </submittedName>
</protein>
<dbReference type="InterPro" id="IPR002563">
    <property type="entry name" value="Flavin_Rdtase-like_dom"/>
</dbReference>
<comment type="similarity">
    <text evidence="1">Belongs to the non-flavoprotein flavin reductase family.</text>
</comment>
<dbReference type="SUPFAM" id="SSF50475">
    <property type="entry name" value="FMN-binding split barrel"/>
    <property type="match status" value="1"/>
</dbReference>
<proteinExistence type="inferred from homology"/>
<sequence length="163" mass="17614">MASIDERELRSIFGTFVTGVTVITCLGPDGLPRGVTANSFSSVSLDPPMVLWSQRLNALSFPAYRDADRFVVNILAVDQIELSQRFSSPAPNRFDGVAFERGIGEIPVLIGCAATLQCARVAIYPGGDHAVFLGRVEYCEKNAKRPLAFSSGRYAAVNELNTA</sequence>
<reference evidence="5" key="1">
    <citation type="journal article" date="2019" name="Int. J. Syst. Evol. Microbiol.">
        <title>The Global Catalogue of Microorganisms (GCM) 10K type strain sequencing project: providing services to taxonomists for standard genome sequencing and annotation.</title>
        <authorList>
            <consortium name="The Broad Institute Genomics Platform"/>
            <consortium name="The Broad Institute Genome Sequencing Center for Infectious Disease"/>
            <person name="Wu L."/>
            <person name="Ma J."/>
        </authorList>
    </citation>
    <scope>NUCLEOTIDE SEQUENCE [LARGE SCALE GENOMIC DNA]</scope>
    <source>
        <strain evidence="5">CCUG 39402</strain>
    </source>
</reference>
<dbReference type="Gene3D" id="2.30.110.10">
    <property type="entry name" value="Electron Transport, Fmn-binding Protein, Chain A"/>
    <property type="match status" value="1"/>
</dbReference>
<dbReference type="SMART" id="SM00903">
    <property type="entry name" value="Flavin_Reduct"/>
    <property type="match status" value="1"/>
</dbReference>
<dbReference type="EC" id="1.-.-.-" evidence="4"/>
<accession>A0ABW1U5N1</accession>
<dbReference type="EMBL" id="JBHSRS010000084">
    <property type="protein sequence ID" value="MFC6284875.1"/>
    <property type="molecule type" value="Genomic_DNA"/>
</dbReference>
<evidence type="ECO:0000256" key="2">
    <source>
        <dbReference type="ARBA" id="ARBA00023002"/>
    </source>
</evidence>
<name>A0ABW1U5N1_9BURK</name>
<dbReference type="RefSeq" id="WP_371439455.1">
    <property type="nucleotide sequence ID" value="NZ_JBHSRS010000084.1"/>
</dbReference>
<dbReference type="PANTHER" id="PTHR30466:SF11">
    <property type="entry name" value="FLAVIN-DEPENDENT MONOOXYGENASE, REDUCTASE SUBUNIT HSAB"/>
    <property type="match status" value="1"/>
</dbReference>
<feature type="domain" description="Flavin reductase like" evidence="3">
    <location>
        <begin position="13"/>
        <end position="156"/>
    </location>
</feature>
<keyword evidence="5" id="KW-1185">Reference proteome</keyword>
<dbReference type="PANTHER" id="PTHR30466">
    <property type="entry name" value="FLAVIN REDUCTASE"/>
    <property type="match status" value="1"/>
</dbReference>
<keyword evidence="2 4" id="KW-0560">Oxidoreductase</keyword>
<evidence type="ECO:0000313" key="5">
    <source>
        <dbReference type="Proteomes" id="UP001596270"/>
    </source>
</evidence>
<evidence type="ECO:0000259" key="3">
    <source>
        <dbReference type="SMART" id="SM00903"/>
    </source>
</evidence>
<dbReference type="GO" id="GO:0016491">
    <property type="term" value="F:oxidoreductase activity"/>
    <property type="evidence" value="ECO:0007669"/>
    <property type="project" value="UniProtKB-KW"/>
</dbReference>
<evidence type="ECO:0000256" key="1">
    <source>
        <dbReference type="ARBA" id="ARBA00008898"/>
    </source>
</evidence>
<dbReference type="Pfam" id="PF01613">
    <property type="entry name" value="Flavin_Reduct"/>
    <property type="match status" value="1"/>
</dbReference>
<dbReference type="InterPro" id="IPR012349">
    <property type="entry name" value="Split_barrel_FMN-bd"/>
</dbReference>
<organism evidence="4 5">
    <name type="scientific">Polaromonas aquatica</name>
    <dbReference type="NCBI Taxonomy" id="332657"/>
    <lineage>
        <taxon>Bacteria</taxon>
        <taxon>Pseudomonadati</taxon>
        <taxon>Pseudomonadota</taxon>
        <taxon>Betaproteobacteria</taxon>
        <taxon>Burkholderiales</taxon>
        <taxon>Comamonadaceae</taxon>
        <taxon>Polaromonas</taxon>
    </lineage>
</organism>
<dbReference type="Proteomes" id="UP001596270">
    <property type="component" value="Unassembled WGS sequence"/>
</dbReference>
<evidence type="ECO:0000313" key="4">
    <source>
        <dbReference type="EMBL" id="MFC6284875.1"/>
    </source>
</evidence>
<dbReference type="InterPro" id="IPR050268">
    <property type="entry name" value="NADH-dep_flavin_reductase"/>
</dbReference>
<comment type="caution">
    <text evidence="4">The sequence shown here is derived from an EMBL/GenBank/DDBJ whole genome shotgun (WGS) entry which is preliminary data.</text>
</comment>